<reference evidence="2 3" key="1">
    <citation type="submission" date="2020-08" db="EMBL/GenBank/DDBJ databases">
        <title>Genomic Encyclopedia of Type Strains, Phase IV (KMG-IV): sequencing the most valuable type-strain genomes for metagenomic binning, comparative biology and taxonomic classification.</title>
        <authorList>
            <person name="Goeker M."/>
        </authorList>
    </citation>
    <scope>NUCLEOTIDE SEQUENCE [LARGE SCALE GENOMIC DNA]</scope>
    <source>
        <strain evidence="2 3">DSM 103526</strain>
    </source>
</reference>
<evidence type="ECO:0000313" key="3">
    <source>
        <dbReference type="Proteomes" id="UP000579281"/>
    </source>
</evidence>
<organism evidence="2 3">
    <name type="scientific">Anaerosolibacter carboniphilus</name>
    <dbReference type="NCBI Taxonomy" id="1417629"/>
    <lineage>
        <taxon>Bacteria</taxon>
        <taxon>Bacillati</taxon>
        <taxon>Bacillota</taxon>
        <taxon>Clostridia</taxon>
        <taxon>Peptostreptococcales</taxon>
        <taxon>Thermotaleaceae</taxon>
        <taxon>Anaerosolibacter</taxon>
    </lineage>
</organism>
<keyword evidence="1" id="KW-0694">RNA-binding</keyword>
<evidence type="ECO:0000256" key="1">
    <source>
        <dbReference type="PROSITE-ProRule" id="PRU00182"/>
    </source>
</evidence>
<dbReference type="RefSeq" id="WP_184312555.1">
    <property type="nucleotide sequence ID" value="NZ_JACHEN010000032.1"/>
</dbReference>
<dbReference type="InterPro" id="IPR036986">
    <property type="entry name" value="S4_RNA-bd_sf"/>
</dbReference>
<gene>
    <name evidence="2" type="ORF">HNQ80_004191</name>
</gene>
<proteinExistence type="predicted"/>
<dbReference type="Proteomes" id="UP000579281">
    <property type="component" value="Unassembled WGS sequence"/>
</dbReference>
<dbReference type="Pfam" id="PF13275">
    <property type="entry name" value="S4_2"/>
    <property type="match status" value="1"/>
</dbReference>
<evidence type="ECO:0000313" key="2">
    <source>
        <dbReference type="EMBL" id="MBB6218052.1"/>
    </source>
</evidence>
<keyword evidence="3" id="KW-1185">Reference proteome</keyword>
<sequence>MYKEIKIQEEYIKLDQLLKMADLVQSGGHAKLMIQDGMVKLNGIKEYQRGKKIRVGDVVEIQGNKVKVIE</sequence>
<comment type="caution">
    <text evidence="2">The sequence shown here is derived from an EMBL/GenBank/DDBJ whole genome shotgun (WGS) entry which is preliminary data.</text>
</comment>
<dbReference type="InterPro" id="IPR014330">
    <property type="entry name" value="RNA-bd_S4-rel_YaaA"/>
</dbReference>
<accession>A0A841L4L1</accession>
<protein>
    <submittedName>
        <fullName evidence="2">Ribosome-associated protein</fullName>
    </submittedName>
</protein>
<dbReference type="SUPFAM" id="SSF55174">
    <property type="entry name" value="Alpha-L RNA-binding motif"/>
    <property type="match status" value="1"/>
</dbReference>
<name>A0A841L4L1_9FIRM</name>
<dbReference type="CDD" id="cd00165">
    <property type="entry name" value="S4"/>
    <property type="match status" value="1"/>
</dbReference>
<dbReference type="NCBIfam" id="TIGR02988">
    <property type="entry name" value="YaaA_near_RecF"/>
    <property type="match status" value="1"/>
</dbReference>
<dbReference type="AlphaFoldDB" id="A0A841L4L1"/>
<dbReference type="PROSITE" id="PS50889">
    <property type="entry name" value="S4"/>
    <property type="match status" value="1"/>
</dbReference>
<dbReference type="Gene3D" id="3.10.290.10">
    <property type="entry name" value="RNA-binding S4 domain"/>
    <property type="match status" value="1"/>
</dbReference>
<dbReference type="GO" id="GO:0003723">
    <property type="term" value="F:RNA binding"/>
    <property type="evidence" value="ECO:0007669"/>
    <property type="project" value="UniProtKB-KW"/>
</dbReference>
<dbReference type="EMBL" id="JACHEN010000032">
    <property type="protein sequence ID" value="MBB6218052.1"/>
    <property type="molecule type" value="Genomic_DNA"/>
</dbReference>